<keyword evidence="9" id="KW-0862">Zinc</keyword>
<evidence type="ECO:0000256" key="5">
    <source>
        <dbReference type="ARBA" id="ARBA00011921"/>
    </source>
</evidence>
<dbReference type="GO" id="GO:0009089">
    <property type="term" value="P:lysine biosynthetic process via diaminopimelate"/>
    <property type="evidence" value="ECO:0007669"/>
    <property type="project" value="UniProtKB-UniPathway"/>
</dbReference>
<evidence type="ECO:0000256" key="9">
    <source>
        <dbReference type="ARBA" id="ARBA00022833"/>
    </source>
</evidence>
<keyword evidence="8" id="KW-0378">Hydrolase</keyword>
<evidence type="ECO:0000256" key="11">
    <source>
        <dbReference type="ARBA" id="ARBA00051301"/>
    </source>
</evidence>
<dbReference type="OrthoDB" id="9809784at2"/>
<dbReference type="InterPro" id="IPR002933">
    <property type="entry name" value="Peptidase_M20"/>
</dbReference>
<reference evidence="13 14" key="1">
    <citation type="submission" date="2019-04" db="EMBL/GenBank/DDBJ databases">
        <title>Phreatobacter aquaticus sp. nov.</title>
        <authorList>
            <person name="Choi A."/>
        </authorList>
    </citation>
    <scope>NUCLEOTIDE SEQUENCE [LARGE SCALE GENOMIC DNA]</scope>
    <source>
        <strain evidence="13 14">KCTC 52518</strain>
    </source>
</reference>
<proteinExistence type="inferred from homology"/>
<keyword evidence="7" id="KW-0479">Metal-binding</keyword>
<dbReference type="PANTHER" id="PTHR43808:SF25">
    <property type="entry name" value="PEPTIDASE M20 DIMERISATION DOMAIN-CONTAINING PROTEIN"/>
    <property type="match status" value="1"/>
</dbReference>
<dbReference type="Gene3D" id="3.30.70.360">
    <property type="match status" value="1"/>
</dbReference>
<dbReference type="InterPro" id="IPR050072">
    <property type="entry name" value="Peptidase_M20A"/>
</dbReference>
<evidence type="ECO:0000313" key="13">
    <source>
        <dbReference type="EMBL" id="QCI67865.1"/>
    </source>
</evidence>
<evidence type="ECO:0000259" key="12">
    <source>
        <dbReference type="Pfam" id="PF07687"/>
    </source>
</evidence>
<dbReference type="KEGG" id="pstg:E8M01_28740"/>
<evidence type="ECO:0000256" key="10">
    <source>
        <dbReference type="ARBA" id="ARBA00023285"/>
    </source>
</evidence>
<evidence type="ECO:0000256" key="8">
    <source>
        <dbReference type="ARBA" id="ARBA00022801"/>
    </source>
</evidence>
<dbReference type="GO" id="GO:0046872">
    <property type="term" value="F:metal ion binding"/>
    <property type="evidence" value="ECO:0007669"/>
    <property type="project" value="UniProtKB-KW"/>
</dbReference>
<evidence type="ECO:0000256" key="4">
    <source>
        <dbReference type="ARBA" id="ARBA00006247"/>
    </source>
</evidence>
<comment type="cofactor">
    <cofactor evidence="2">
        <name>Zn(2+)</name>
        <dbReference type="ChEBI" id="CHEBI:29105"/>
    </cofactor>
</comment>
<evidence type="ECO:0000256" key="3">
    <source>
        <dbReference type="ARBA" id="ARBA00005130"/>
    </source>
</evidence>
<gene>
    <name evidence="13" type="ORF">E8M01_28740</name>
</gene>
<dbReference type="PANTHER" id="PTHR43808">
    <property type="entry name" value="ACETYLORNITHINE DEACETYLASE"/>
    <property type="match status" value="1"/>
</dbReference>
<dbReference type="Pfam" id="PF07687">
    <property type="entry name" value="M20_dimer"/>
    <property type="match status" value="1"/>
</dbReference>
<sequence length="449" mass="47573">MTETKSAEAASELHPELSARLRRAVADQADYLTDLLARLVRVPSVNPKFQVDPAFNRESAVQDVIEAELKALGFSTARSFPLPGRPNLIGKWTGSDARSLALCGHVDVVPHGDLGQWSFEAYGAEIVGDRLYGRGSCDMKAGLAAAIVACRAIAAAGITLEGRLEFHAVVDEEAGGEGAMAAAAASPGLAGVLITEPSGGVLRPWAGGLEWVRVTLRGLSGHSARRFASIYPSEAGASVPVKSVNAIELGARLLAAVRELETQWGISRRFPGMPAGMNTISPGVMISGCGEGPDGLPALLGNPAMVPDLCVIDFDMKFLPHERSADIRREFEDWIAHFAKTDPWLRDHPPEVRWELGKLHFPPVNTPLDHPLTRAVEASIIATGRQPEIAGMLGVTDAAHYAAKGIPAVVYGPTGGGQHGPDEFVLLSTVRDTAAVVADSIIRFCGVKD</sequence>
<dbReference type="EC" id="3.5.1.18" evidence="5"/>
<dbReference type="Pfam" id="PF01546">
    <property type="entry name" value="Peptidase_M20"/>
    <property type="match status" value="1"/>
</dbReference>
<dbReference type="GO" id="GO:0009014">
    <property type="term" value="F:succinyl-diaminopimelate desuccinylase activity"/>
    <property type="evidence" value="ECO:0007669"/>
    <property type="project" value="UniProtKB-EC"/>
</dbReference>
<dbReference type="InterPro" id="IPR010182">
    <property type="entry name" value="ArgE/DapE"/>
</dbReference>
<evidence type="ECO:0000256" key="7">
    <source>
        <dbReference type="ARBA" id="ARBA00022723"/>
    </source>
</evidence>
<accession>A0A4D7BAR1</accession>
<dbReference type="SUPFAM" id="SSF55031">
    <property type="entry name" value="Bacterial exopeptidase dimerisation domain"/>
    <property type="match status" value="1"/>
</dbReference>
<evidence type="ECO:0000313" key="14">
    <source>
        <dbReference type="Proteomes" id="UP000298781"/>
    </source>
</evidence>
<comment type="similarity">
    <text evidence="4">Belongs to the peptidase M20A family.</text>
</comment>
<dbReference type="RefSeq" id="WP_136963289.1">
    <property type="nucleotide sequence ID" value="NZ_CP039690.1"/>
</dbReference>
<evidence type="ECO:0000256" key="1">
    <source>
        <dbReference type="ARBA" id="ARBA00001941"/>
    </source>
</evidence>
<dbReference type="InterPro" id="IPR001261">
    <property type="entry name" value="ArgE/DapE_CS"/>
</dbReference>
<keyword evidence="10" id="KW-0170">Cobalt</keyword>
<feature type="domain" description="Peptidase M20 dimerisation" evidence="12">
    <location>
        <begin position="239"/>
        <end position="340"/>
    </location>
</feature>
<dbReference type="NCBIfam" id="TIGR01910">
    <property type="entry name" value="DapE-ArgE"/>
    <property type="match status" value="1"/>
</dbReference>
<evidence type="ECO:0000256" key="6">
    <source>
        <dbReference type="ARBA" id="ARBA00016853"/>
    </source>
</evidence>
<protein>
    <recommendedName>
        <fullName evidence="6">Probable succinyl-diaminopimelate desuccinylase</fullName>
        <ecNumber evidence="5">3.5.1.18</ecNumber>
    </recommendedName>
</protein>
<dbReference type="Proteomes" id="UP000298781">
    <property type="component" value="Chromosome"/>
</dbReference>
<dbReference type="InterPro" id="IPR036264">
    <property type="entry name" value="Bact_exopeptidase_dim_dom"/>
</dbReference>
<comment type="cofactor">
    <cofactor evidence="1">
        <name>Co(2+)</name>
        <dbReference type="ChEBI" id="CHEBI:48828"/>
    </cofactor>
</comment>
<dbReference type="UniPathway" id="UPA00034">
    <property type="reaction ID" value="UER00021"/>
</dbReference>
<dbReference type="PROSITE" id="PS00758">
    <property type="entry name" value="ARGE_DAPE_CPG2_1"/>
    <property type="match status" value="1"/>
</dbReference>
<dbReference type="EMBL" id="CP039690">
    <property type="protein sequence ID" value="QCI67865.1"/>
    <property type="molecule type" value="Genomic_DNA"/>
</dbReference>
<comment type="catalytic activity">
    <reaction evidence="11">
        <text>N-succinyl-(2S,6S)-2,6-diaminopimelate + H2O = (2S,6S)-2,6-diaminopimelate + succinate</text>
        <dbReference type="Rhea" id="RHEA:22608"/>
        <dbReference type="ChEBI" id="CHEBI:15377"/>
        <dbReference type="ChEBI" id="CHEBI:30031"/>
        <dbReference type="ChEBI" id="CHEBI:57609"/>
        <dbReference type="ChEBI" id="CHEBI:58087"/>
        <dbReference type="EC" id="3.5.1.18"/>
    </reaction>
</comment>
<dbReference type="Gene3D" id="3.40.630.10">
    <property type="entry name" value="Zn peptidases"/>
    <property type="match status" value="2"/>
</dbReference>
<dbReference type="InterPro" id="IPR011650">
    <property type="entry name" value="Peptidase_M20_dimer"/>
</dbReference>
<evidence type="ECO:0000256" key="2">
    <source>
        <dbReference type="ARBA" id="ARBA00001947"/>
    </source>
</evidence>
<dbReference type="AlphaFoldDB" id="A0A4D7BAR1"/>
<organism evidence="13 14">
    <name type="scientific">Phreatobacter stygius</name>
    <dbReference type="NCBI Taxonomy" id="1940610"/>
    <lineage>
        <taxon>Bacteria</taxon>
        <taxon>Pseudomonadati</taxon>
        <taxon>Pseudomonadota</taxon>
        <taxon>Alphaproteobacteria</taxon>
        <taxon>Hyphomicrobiales</taxon>
        <taxon>Phreatobacteraceae</taxon>
        <taxon>Phreatobacter</taxon>
    </lineage>
</organism>
<name>A0A4D7BAR1_9HYPH</name>
<dbReference type="SUPFAM" id="SSF53187">
    <property type="entry name" value="Zn-dependent exopeptidases"/>
    <property type="match status" value="1"/>
</dbReference>
<comment type="pathway">
    <text evidence="3">Amino-acid biosynthesis; L-lysine biosynthesis via DAP pathway; LL-2,6-diaminopimelate from (S)-tetrahydrodipicolinate (succinylase route): step 3/3.</text>
</comment>
<keyword evidence="14" id="KW-1185">Reference proteome</keyword>